<feature type="compositionally biased region" description="Basic and acidic residues" evidence="2">
    <location>
        <begin position="602"/>
        <end position="615"/>
    </location>
</feature>
<feature type="compositionally biased region" description="Low complexity" evidence="2">
    <location>
        <begin position="172"/>
        <end position="185"/>
    </location>
</feature>
<feature type="compositionally biased region" description="Polar residues" evidence="2">
    <location>
        <begin position="699"/>
        <end position="709"/>
    </location>
</feature>
<evidence type="ECO:0000256" key="1">
    <source>
        <dbReference type="PROSITE-ProRule" id="PRU00723"/>
    </source>
</evidence>
<protein>
    <recommendedName>
        <fullName evidence="3">C3H1-type domain-containing protein</fullName>
    </recommendedName>
</protein>
<feature type="region of interest" description="Disordered" evidence="2">
    <location>
        <begin position="652"/>
        <end position="671"/>
    </location>
</feature>
<feature type="zinc finger region" description="C3H1-type" evidence="1">
    <location>
        <begin position="83"/>
        <end position="110"/>
    </location>
</feature>
<gene>
    <name evidence="4" type="ORF">EKO04_003579</name>
</gene>
<sequence length="799" mass="89316">MAGRENRQCPHFNIHNGVCGCPEFWIPAQRPQNDLHPSRLQDMTNTRSERDTAGYQFNSSVKYAPPVDHTKTKPQPVTRAPPGPPKETCFFWYHGSCRRGDDCDRPHEAHSTWPIPPPPGFRHFQPCMLPLCPLRADLGATKMPQEYQLRGRTIGGQMDGAAFSRTTTPGESSSDNISSSNTNTDTSEAIEHMSIISHDHIAKVPARYDISSRAYACGAHGEGTDQEGQVKLHQKIGSHEPNESDYIDLSQLFSPPSTPLVQEGSSLSISHPGTLGKRRQSPSRYSRVNNKRVKLAEDTPPDLSNVISILERPRNMSRLDIRTSDSGTNHSHIGVDAAHLTPLHSLSPQPIPMPVANNDFVLSVPQPFDPPKGPRNTSVLPPICFFFYHKGYCNPKRGRRCGYLHNMDTSQKAVSLPNGIDNHDPMCSLQLCPVRLQYCGRKRQELALSGTGSQAVVKHETTIPVNMDGSPFPENMGSSAHNGMLGQPLPQLMGAARQQFKEQTRRTEQSRLGERFASTEFSPTLGFENRVQEKKKARRQRRRGKKQSHANAVEPLRLQMEGVEPIPRRLNSHSDAFGTQPSRSAFIAEEESPIPRVLPPVGDRDRTRREPEPCNKKPLHCQRAEQQCFENSREEEAIQRFIGETVEEWTAQGFPSSPAAPTTPNQQDAARAVTQNDVNKALEISRTMNKGSSRRLKNRSSNTATVHEYSQASLGLTREERRAAIREEQHARRQAFHQRHEQNEGKVACVETACPETDSTSTDKGALGHNSAIKYRLPEDGPRLDWDTDLVRRLFGEVE</sequence>
<keyword evidence="1" id="KW-0479">Metal-binding</keyword>
<feature type="compositionally biased region" description="Polar residues" evidence="2">
    <location>
        <begin position="653"/>
        <end position="671"/>
    </location>
</feature>
<evidence type="ECO:0000259" key="3">
    <source>
        <dbReference type="PROSITE" id="PS50103"/>
    </source>
</evidence>
<feature type="compositionally biased region" description="Basic residues" evidence="2">
    <location>
        <begin position="533"/>
        <end position="548"/>
    </location>
</feature>
<dbReference type="EMBL" id="RZGK01000006">
    <property type="protein sequence ID" value="KAF9698312.1"/>
    <property type="molecule type" value="Genomic_DNA"/>
</dbReference>
<proteinExistence type="predicted"/>
<dbReference type="AlphaFoldDB" id="A0A8H7J8B3"/>
<reference evidence="4" key="1">
    <citation type="submission" date="2018-12" db="EMBL/GenBank/DDBJ databases">
        <authorList>
            <person name="Syme R.A."/>
            <person name="Farfan-Caceres L."/>
            <person name="Lichtenzveig J."/>
        </authorList>
    </citation>
    <scope>NUCLEOTIDE SEQUENCE</scope>
    <source>
        <strain evidence="4">Al4</strain>
    </source>
</reference>
<keyword evidence="1" id="KW-0863">Zinc-finger</keyword>
<feature type="region of interest" description="Disordered" evidence="2">
    <location>
        <begin position="257"/>
        <end position="287"/>
    </location>
</feature>
<organism evidence="4 5">
    <name type="scientific">Ascochyta lentis</name>
    <dbReference type="NCBI Taxonomy" id="205686"/>
    <lineage>
        <taxon>Eukaryota</taxon>
        <taxon>Fungi</taxon>
        <taxon>Dikarya</taxon>
        <taxon>Ascomycota</taxon>
        <taxon>Pezizomycotina</taxon>
        <taxon>Dothideomycetes</taxon>
        <taxon>Pleosporomycetidae</taxon>
        <taxon>Pleosporales</taxon>
        <taxon>Pleosporineae</taxon>
        <taxon>Didymellaceae</taxon>
        <taxon>Ascochyta</taxon>
    </lineage>
</organism>
<feature type="region of interest" description="Disordered" evidence="2">
    <location>
        <begin position="595"/>
        <end position="618"/>
    </location>
</feature>
<dbReference type="InterPro" id="IPR000571">
    <property type="entry name" value="Znf_CCCH"/>
</dbReference>
<feature type="region of interest" description="Disordered" evidence="2">
    <location>
        <begin position="530"/>
        <end position="557"/>
    </location>
</feature>
<feature type="domain" description="C3H1-type" evidence="3">
    <location>
        <begin position="83"/>
        <end position="110"/>
    </location>
</feature>
<keyword evidence="5" id="KW-1185">Reference proteome</keyword>
<feature type="region of interest" description="Disordered" evidence="2">
    <location>
        <begin position="688"/>
        <end position="709"/>
    </location>
</feature>
<reference evidence="4" key="2">
    <citation type="submission" date="2020-09" db="EMBL/GenBank/DDBJ databases">
        <title>Reference genome assembly for Australian Ascochyta lentis isolate Al4.</title>
        <authorList>
            <person name="Lee R.C."/>
            <person name="Farfan-Caceres L.M."/>
            <person name="Debler J.W."/>
            <person name="Williams A.H."/>
            <person name="Henares B.M."/>
        </authorList>
    </citation>
    <scope>NUCLEOTIDE SEQUENCE</scope>
    <source>
        <strain evidence="4">Al4</strain>
    </source>
</reference>
<feature type="region of interest" description="Disordered" evidence="2">
    <location>
        <begin position="163"/>
        <end position="185"/>
    </location>
</feature>
<comment type="caution">
    <text evidence="4">The sequence shown here is derived from an EMBL/GenBank/DDBJ whole genome shotgun (WGS) entry which is preliminary data.</text>
</comment>
<dbReference type="OrthoDB" id="3793406at2759"/>
<evidence type="ECO:0000313" key="4">
    <source>
        <dbReference type="EMBL" id="KAF9698312.1"/>
    </source>
</evidence>
<dbReference type="PROSITE" id="PS50103">
    <property type="entry name" value="ZF_C3H1"/>
    <property type="match status" value="1"/>
</dbReference>
<feature type="region of interest" description="Disordered" evidence="2">
    <location>
        <begin position="61"/>
        <end position="84"/>
    </location>
</feature>
<dbReference type="Proteomes" id="UP000651452">
    <property type="component" value="Unassembled WGS sequence"/>
</dbReference>
<dbReference type="PROSITE" id="PS51257">
    <property type="entry name" value="PROKAR_LIPOPROTEIN"/>
    <property type="match status" value="1"/>
</dbReference>
<accession>A0A8H7J8B3</accession>
<dbReference type="GO" id="GO:0008270">
    <property type="term" value="F:zinc ion binding"/>
    <property type="evidence" value="ECO:0007669"/>
    <property type="project" value="UniProtKB-KW"/>
</dbReference>
<name>A0A8H7J8B3_9PLEO</name>
<dbReference type="SMART" id="SM00356">
    <property type="entry name" value="ZnF_C3H1"/>
    <property type="match status" value="2"/>
</dbReference>
<feature type="compositionally biased region" description="Polar residues" evidence="2">
    <location>
        <begin position="257"/>
        <end position="271"/>
    </location>
</feature>
<evidence type="ECO:0000313" key="5">
    <source>
        <dbReference type="Proteomes" id="UP000651452"/>
    </source>
</evidence>
<evidence type="ECO:0000256" key="2">
    <source>
        <dbReference type="SAM" id="MobiDB-lite"/>
    </source>
</evidence>
<keyword evidence="1" id="KW-0862">Zinc</keyword>